<name>A0A5B7FV66_PORTR</name>
<comment type="caution">
    <text evidence="1">The sequence shown here is derived from an EMBL/GenBank/DDBJ whole genome shotgun (WGS) entry which is preliminary data.</text>
</comment>
<protein>
    <submittedName>
        <fullName evidence="1">Uncharacterized protein</fullName>
    </submittedName>
</protein>
<dbReference type="AlphaFoldDB" id="A0A5B7FV66"/>
<organism evidence="1 2">
    <name type="scientific">Portunus trituberculatus</name>
    <name type="common">Swimming crab</name>
    <name type="synonym">Neptunus trituberculatus</name>
    <dbReference type="NCBI Taxonomy" id="210409"/>
    <lineage>
        <taxon>Eukaryota</taxon>
        <taxon>Metazoa</taxon>
        <taxon>Ecdysozoa</taxon>
        <taxon>Arthropoda</taxon>
        <taxon>Crustacea</taxon>
        <taxon>Multicrustacea</taxon>
        <taxon>Malacostraca</taxon>
        <taxon>Eumalacostraca</taxon>
        <taxon>Eucarida</taxon>
        <taxon>Decapoda</taxon>
        <taxon>Pleocyemata</taxon>
        <taxon>Brachyura</taxon>
        <taxon>Eubrachyura</taxon>
        <taxon>Portunoidea</taxon>
        <taxon>Portunidae</taxon>
        <taxon>Portuninae</taxon>
        <taxon>Portunus</taxon>
    </lineage>
</organism>
<sequence>MLVIDVGGGRSREVRVSDSVLSWQRSLSSFVIPGHAENCNNKACLLNSFSAETHFFLDFGV</sequence>
<keyword evidence="2" id="KW-1185">Reference proteome</keyword>
<proteinExistence type="predicted"/>
<dbReference type="EMBL" id="VSRR010008782">
    <property type="protein sequence ID" value="MPC49297.1"/>
    <property type="molecule type" value="Genomic_DNA"/>
</dbReference>
<reference evidence="1 2" key="1">
    <citation type="submission" date="2019-05" db="EMBL/GenBank/DDBJ databases">
        <title>Another draft genome of Portunus trituberculatus and its Hox gene families provides insights of decapod evolution.</title>
        <authorList>
            <person name="Jeong J.-H."/>
            <person name="Song I."/>
            <person name="Kim S."/>
            <person name="Choi T."/>
            <person name="Kim D."/>
            <person name="Ryu S."/>
            <person name="Kim W."/>
        </authorList>
    </citation>
    <scope>NUCLEOTIDE SEQUENCE [LARGE SCALE GENOMIC DNA]</scope>
    <source>
        <tissue evidence="1">Muscle</tissue>
    </source>
</reference>
<gene>
    <name evidence="1" type="ORF">E2C01_043095</name>
</gene>
<dbReference type="Proteomes" id="UP000324222">
    <property type="component" value="Unassembled WGS sequence"/>
</dbReference>
<evidence type="ECO:0000313" key="2">
    <source>
        <dbReference type="Proteomes" id="UP000324222"/>
    </source>
</evidence>
<evidence type="ECO:0000313" key="1">
    <source>
        <dbReference type="EMBL" id="MPC49297.1"/>
    </source>
</evidence>
<accession>A0A5B7FV66</accession>